<reference evidence="9 10" key="1">
    <citation type="submission" date="2016-07" db="EMBL/GenBank/DDBJ databases">
        <title>Draft genome of Streptomyces diastatochromogenes.</title>
        <authorList>
            <person name="Podduturi R."/>
            <person name="Lukassen M.B."/>
            <person name="Clausen N."/>
            <person name="Nielsen J.L."/>
            <person name="Jorgensen N.O."/>
        </authorList>
    </citation>
    <scope>NUCLEOTIDE SEQUENCE [LARGE SCALE GENOMIC DNA]</scope>
    <source>
        <strain evidence="9 10">DSM 40608</strain>
    </source>
</reference>
<proteinExistence type="inferred from homology"/>
<dbReference type="OrthoDB" id="9776710at2"/>
<keyword evidence="6 7" id="KW-0472">Membrane</keyword>
<name>A0A233SSW8_STRDA</name>
<dbReference type="GO" id="GO:0005886">
    <property type="term" value="C:plasma membrane"/>
    <property type="evidence" value="ECO:0007669"/>
    <property type="project" value="UniProtKB-SubCell"/>
</dbReference>
<evidence type="ECO:0000313" key="10">
    <source>
        <dbReference type="Proteomes" id="UP000215483"/>
    </source>
</evidence>
<dbReference type="Proteomes" id="UP000215483">
    <property type="component" value="Unassembled WGS sequence"/>
</dbReference>
<gene>
    <name evidence="9" type="ORF">BEK98_07860</name>
</gene>
<evidence type="ECO:0000256" key="2">
    <source>
        <dbReference type="ARBA" id="ARBA00007543"/>
    </source>
</evidence>
<dbReference type="PANTHER" id="PTHR43141">
    <property type="entry name" value="CYTOCHROME BD2 SUBUNIT II"/>
    <property type="match status" value="1"/>
</dbReference>
<evidence type="ECO:0000256" key="8">
    <source>
        <dbReference type="SAM" id="SignalP"/>
    </source>
</evidence>
<keyword evidence="8" id="KW-0732">Signal</keyword>
<evidence type="ECO:0000256" key="1">
    <source>
        <dbReference type="ARBA" id="ARBA00004651"/>
    </source>
</evidence>
<evidence type="ECO:0000256" key="3">
    <source>
        <dbReference type="ARBA" id="ARBA00022475"/>
    </source>
</evidence>
<keyword evidence="10" id="KW-1185">Reference proteome</keyword>
<dbReference type="InterPro" id="IPR003317">
    <property type="entry name" value="Cyt-d_oxidase_su2"/>
</dbReference>
<evidence type="ECO:0000313" key="9">
    <source>
        <dbReference type="EMBL" id="OXY98741.1"/>
    </source>
</evidence>
<comment type="caution">
    <text evidence="9">The sequence shown here is derived from an EMBL/GenBank/DDBJ whole genome shotgun (WGS) entry which is preliminary data.</text>
</comment>
<feature type="signal peptide" evidence="8">
    <location>
        <begin position="1"/>
        <end position="20"/>
    </location>
</feature>
<dbReference type="GO" id="GO:0016682">
    <property type="term" value="F:oxidoreductase activity, acting on diphenols and related substances as donors, oxygen as acceptor"/>
    <property type="evidence" value="ECO:0007669"/>
    <property type="project" value="TreeGrafter"/>
</dbReference>
<dbReference type="GO" id="GO:0070069">
    <property type="term" value="C:cytochrome complex"/>
    <property type="evidence" value="ECO:0007669"/>
    <property type="project" value="TreeGrafter"/>
</dbReference>
<evidence type="ECO:0000256" key="5">
    <source>
        <dbReference type="ARBA" id="ARBA00022989"/>
    </source>
</evidence>
<sequence>MIAGVVAVVLLLAIAAYACAGGTDYGAGFWDLTAGGAERGKRPRWLIDHAMAPVWEVNNVWLIFVLVIMWTGFPVFFQQVFTTMWLPLVLAAVGIVLRGAGFALRKPTRRLAGRRLYGAVFAVSSLLTPFFLGAAVGGVASGRVTATTQASTDAWANPTSLLFGLLAIAATALLGAVFLAADARRFAVPDLDGYFRRRALGALAVVAALAVITLAVTHGDAPHVWHGLTHGVGLVFVIVAALGTLATAWLLTRPSAAWSRVTAVGVVASAVIAWGMAQRPYLVPTSLTVAEGAGAHTTLRWLAFVTLVAVVLIVPAVVFLYWLDTHGELEGLTDADLRRGAVDDRE</sequence>
<feature type="transmembrane region" description="Helical" evidence="7">
    <location>
        <begin position="160"/>
        <end position="180"/>
    </location>
</feature>
<dbReference type="PANTHER" id="PTHR43141:SF4">
    <property type="entry name" value="CYTOCHROME BD2 SUBUNIT II"/>
    <property type="match status" value="1"/>
</dbReference>
<comment type="subcellular location">
    <subcellularLocation>
        <location evidence="1">Cell membrane</location>
        <topology evidence="1">Multi-pass membrane protein</topology>
    </subcellularLocation>
</comment>
<evidence type="ECO:0000256" key="4">
    <source>
        <dbReference type="ARBA" id="ARBA00022692"/>
    </source>
</evidence>
<dbReference type="Pfam" id="PF02322">
    <property type="entry name" value="Cyt_bd_oxida_II"/>
    <property type="match status" value="1"/>
</dbReference>
<feature type="transmembrane region" description="Helical" evidence="7">
    <location>
        <begin position="301"/>
        <end position="323"/>
    </location>
</feature>
<keyword evidence="3" id="KW-1003">Cell membrane</keyword>
<dbReference type="RefSeq" id="WP_094215656.1">
    <property type="nucleotide sequence ID" value="NZ_MCGQ01000007.1"/>
</dbReference>
<evidence type="ECO:0000256" key="6">
    <source>
        <dbReference type="ARBA" id="ARBA00023136"/>
    </source>
</evidence>
<organism evidence="9 10">
    <name type="scientific">Streptomyces diastatochromogenes</name>
    <dbReference type="NCBI Taxonomy" id="42236"/>
    <lineage>
        <taxon>Bacteria</taxon>
        <taxon>Bacillati</taxon>
        <taxon>Actinomycetota</taxon>
        <taxon>Actinomycetes</taxon>
        <taxon>Kitasatosporales</taxon>
        <taxon>Streptomycetaceae</taxon>
        <taxon>Streptomyces</taxon>
    </lineage>
</organism>
<feature type="chain" id="PRO_5038988422" evidence="8">
    <location>
        <begin position="21"/>
        <end position="346"/>
    </location>
</feature>
<accession>A0A233SSW8</accession>
<feature type="transmembrane region" description="Helical" evidence="7">
    <location>
        <begin position="258"/>
        <end position="277"/>
    </location>
</feature>
<evidence type="ECO:0000256" key="7">
    <source>
        <dbReference type="SAM" id="Phobius"/>
    </source>
</evidence>
<dbReference type="GO" id="GO:0009055">
    <property type="term" value="F:electron transfer activity"/>
    <property type="evidence" value="ECO:0007669"/>
    <property type="project" value="TreeGrafter"/>
</dbReference>
<feature type="transmembrane region" description="Helical" evidence="7">
    <location>
        <begin position="84"/>
        <end position="104"/>
    </location>
</feature>
<feature type="transmembrane region" description="Helical" evidence="7">
    <location>
        <begin position="231"/>
        <end position="251"/>
    </location>
</feature>
<feature type="transmembrane region" description="Helical" evidence="7">
    <location>
        <begin position="200"/>
        <end position="219"/>
    </location>
</feature>
<keyword evidence="5 7" id="KW-1133">Transmembrane helix</keyword>
<keyword evidence="4 7" id="KW-0812">Transmembrane</keyword>
<dbReference type="EMBL" id="MCGQ01000007">
    <property type="protein sequence ID" value="OXY98741.1"/>
    <property type="molecule type" value="Genomic_DNA"/>
</dbReference>
<comment type="similarity">
    <text evidence="2">Belongs to the cytochrome ubiquinol oxidase subunit 2 family.</text>
</comment>
<dbReference type="AlphaFoldDB" id="A0A233SSW8"/>
<feature type="transmembrane region" description="Helical" evidence="7">
    <location>
        <begin position="116"/>
        <end position="140"/>
    </location>
</feature>
<protein>
    <submittedName>
        <fullName evidence="9">Cytochrome BD oxidase subunit II</fullName>
    </submittedName>
</protein>
<dbReference type="GO" id="GO:0019646">
    <property type="term" value="P:aerobic electron transport chain"/>
    <property type="evidence" value="ECO:0007669"/>
    <property type="project" value="TreeGrafter"/>
</dbReference>